<keyword evidence="1" id="KW-0472">Membrane</keyword>
<evidence type="ECO:0000256" key="1">
    <source>
        <dbReference type="SAM" id="Phobius"/>
    </source>
</evidence>
<sequence length="168" mass="19516">MQVPGEGRWRQLSAEQDYEVRRETREERVKMERARASWGKLSWVLMQMVMIMGRSFFVERSWDDQKSEYALWGLAVGAGLYPELICVNRCEMRSTRKERREYSARPAPFRKEPAGSGLLLRAIPTMKKAHWGALFSVPANTGKPIVQRSFSYCRSRHDCRSAPWASGR</sequence>
<dbReference type="Proteomes" id="UP000063429">
    <property type="component" value="Chromosome"/>
</dbReference>
<gene>
    <name evidence="2" type="ORF">F506_08955</name>
</gene>
<feature type="transmembrane region" description="Helical" evidence="1">
    <location>
        <begin position="69"/>
        <end position="90"/>
    </location>
</feature>
<keyword evidence="3" id="KW-1185">Reference proteome</keyword>
<reference evidence="3" key="1">
    <citation type="journal article" date="2015" name="Genome Announc.">
        <title>Complete Genome Sequence of Herbaspirillum hiltneri N3 (DSM 17495), Isolated from Surface-Sterilized Wheat Roots.</title>
        <authorList>
            <person name="Guizelini D."/>
            <person name="Saizaki P.M."/>
            <person name="Coimbra N.A."/>
            <person name="Weiss V.A."/>
            <person name="Faoro H."/>
            <person name="Sfeir M.Z."/>
            <person name="Baura V.A."/>
            <person name="Monteiro R.A."/>
            <person name="Chubatsu L.S."/>
            <person name="Souza E.M."/>
            <person name="Cruz L.M."/>
            <person name="Pedrosa F.O."/>
            <person name="Raittz R.T."/>
            <person name="Marchaukoski J.N."/>
            <person name="Steffens M.B."/>
        </authorList>
    </citation>
    <scope>NUCLEOTIDE SEQUENCE [LARGE SCALE GENOMIC DNA]</scope>
    <source>
        <strain evidence="3">N3</strain>
    </source>
</reference>
<proteinExistence type="predicted"/>
<accession>A0ABM5UZL7</accession>
<protein>
    <submittedName>
        <fullName evidence="2">Uncharacterized protein</fullName>
    </submittedName>
</protein>
<evidence type="ECO:0000313" key="2">
    <source>
        <dbReference type="EMBL" id="AKZ62793.1"/>
    </source>
</evidence>
<keyword evidence="1" id="KW-1133">Transmembrane helix</keyword>
<organism evidence="2 3">
    <name type="scientific">Herbaspirillum hiltneri N3</name>
    <dbReference type="NCBI Taxonomy" id="1262470"/>
    <lineage>
        <taxon>Bacteria</taxon>
        <taxon>Pseudomonadati</taxon>
        <taxon>Pseudomonadota</taxon>
        <taxon>Betaproteobacteria</taxon>
        <taxon>Burkholderiales</taxon>
        <taxon>Oxalobacteraceae</taxon>
        <taxon>Herbaspirillum</taxon>
    </lineage>
</organism>
<dbReference type="EMBL" id="CP011409">
    <property type="protein sequence ID" value="AKZ62793.1"/>
    <property type="molecule type" value="Genomic_DNA"/>
</dbReference>
<keyword evidence="1" id="KW-0812">Transmembrane</keyword>
<feature type="transmembrane region" description="Helical" evidence="1">
    <location>
        <begin position="38"/>
        <end position="57"/>
    </location>
</feature>
<evidence type="ECO:0000313" key="3">
    <source>
        <dbReference type="Proteomes" id="UP000063429"/>
    </source>
</evidence>
<name>A0ABM5UZL7_9BURK</name>